<organism evidence="15">
    <name type="scientific">Esteya vermicola</name>
    <dbReference type="NCBI Taxonomy" id="522482"/>
    <lineage>
        <taxon>Eukaryota</taxon>
        <taxon>Fungi</taxon>
        <taxon>Dikarya</taxon>
        <taxon>Ascomycota</taxon>
        <taxon>Pezizomycotina</taxon>
        <taxon>Sordariomycetes</taxon>
        <taxon>Sordariomycetidae</taxon>
        <taxon>Ophiostomatales</taxon>
        <taxon>Ophiostomataceae</taxon>
        <taxon>Esteya</taxon>
    </lineage>
</organism>
<keyword evidence="9 11" id="KW-0326">Glycosidase</keyword>
<evidence type="ECO:0000256" key="12">
    <source>
        <dbReference type="RuleBase" id="RU004453"/>
    </source>
</evidence>
<accession>T1WH10</accession>
<dbReference type="PANTHER" id="PTHR47700">
    <property type="entry name" value="V CHITINASE, PUTATIVE (AFU_ORTHOLOGUE AFUA_6G13720)-RELATED"/>
    <property type="match status" value="1"/>
</dbReference>
<dbReference type="PANTHER" id="PTHR47700:SF1">
    <property type="entry name" value="CHITINASE"/>
    <property type="match status" value="1"/>
</dbReference>
<dbReference type="PROSITE" id="PS01095">
    <property type="entry name" value="GH18_1"/>
    <property type="match status" value="1"/>
</dbReference>
<evidence type="ECO:0000256" key="3">
    <source>
        <dbReference type="ARBA" id="ARBA00022525"/>
    </source>
</evidence>
<feature type="domain" description="GH18" evidence="14">
    <location>
        <begin position="12"/>
        <end position="173"/>
    </location>
</feature>
<dbReference type="SUPFAM" id="SSF51445">
    <property type="entry name" value="(Trans)glycosidases"/>
    <property type="match status" value="1"/>
</dbReference>
<evidence type="ECO:0000256" key="1">
    <source>
        <dbReference type="ARBA" id="ARBA00000822"/>
    </source>
</evidence>
<dbReference type="InterPro" id="IPR001223">
    <property type="entry name" value="Glyco_hydro18_cat"/>
</dbReference>
<evidence type="ECO:0000256" key="10">
    <source>
        <dbReference type="ARBA" id="ARBA00023326"/>
    </source>
</evidence>
<dbReference type="PROSITE" id="PS51910">
    <property type="entry name" value="GH18_2"/>
    <property type="match status" value="1"/>
</dbReference>
<name>T1WH10_9PEZI</name>
<comment type="similarity">
    <text evidence="12">Belongs to the glycosyl hydrolase 18 family.</text>
</comment>
<keyword evidence="3" id="KW-0964">Secreted</keyword>
<evidence type="ECO:0000256" key="8">
    <source>
        <dbReference type="ARBA" id="ARBA00023277"/>
    </source>
</evidence>
<feature type="compositionally biased region" description="Basic residues" evidence="13">
    <location>
        <begin position="161"/>
        <end position="173"/>
    </location>
</feature>
<keyword evidence="6" id="KW-0146">Chitin degradation</keyword>
<evidence type="ECO:0000256" key="11">
    <source>
        <dbReference type="RuleBase" id="RU000489"/>
    </source>
</evidence>
<comment type="catalytic activity">
    <reaction evidence="1">
        <text>Random endo-hydrolysis of N-acetyl-beta-D-glucosaminide (1-&gt;4)-beta-linkages in chitin and chitodextrins.</text>
        <dbReference type="EC" id="3.2.1.14"/>
    </reaction>
</comment>
<evidence type="ECO:0000313" key="15">
    <source>
        <dbReference type="EMBL" id="AGU16972.1"/>
    </source>
</evidence>
<dbReference type="InterPro" id="IPR001579">
    <property type="entry name" value="Glyco_hydro_18_chit_AS"/>
</dbReference>
<evidence type="ECO:0000256" key="4">
    <source>
        <dbReference type="ARBA" id="ARBA00022669"/>
    </source>
</evidence>
<proteinExistence type="inferred from homology"/>
<evidence type="ECO:0000259" key="14">
    <source>
        <dbReference type="PROSITE" id="PS51910"/>
    </source>
</evidence>
<dbReference type="GO" id="GO:0005576">
    <property type="term" value="C:extracellular region"/>
    <property type="evidence" value="ECO:0007669"/>
    <property type="project" value="UniProtKB-SubCell"/>
</dbReference>
<sequence length="173" mass="19193">GTDIVQSGSGSFLSIGYFEGFNLGRQCLYQDSQQIDATQYTHLHFSFATISDDYTSVSVGDVLGQYEFGQFQRLSGTKRILTFGGWAFSTDPSTYNIFRQGVTAANRVTMATTIANFVKSNNLDGVDIDWEYPGVGESKTEKSNKPKLTPYPVSVSVGPRYPRHPGRQQGRRH</sequence>
<keyword evidence="8" id="KW-0119">Carbohydrate metabolism</keyword>
<dbReference type="EMBL" id="KF030795">
    <property type="protein sequence ID" value="AGU16972.1"/>
    <property type="molecule type" value="Genomic_DNA"/>
</dbReference>
<protein>
    <submittedName>
        <fullName evidence="15">Glycoside hydrolase family 18 protein</fullName>
    </submittedName>
</protein>
<evidence type="ECO:0000256" key="6">
    <source>
        <dbReference type="ARBA" id="ARBA00023024"/>
    </source>
</evidence>
<evidence type="ECO:0000256" key="13">
    <source>
        <dbReference type="SAM" id="MobiDB-lite"/>
    </source>
</evidence>
<dbReference type="GO" id="GO:0006032">
    <property type="term" value="P:chitin catabolic process"/>
    <property type="evidence" value="ECO:0007669"/>
    <property type="project" value="UniProtKB-KW"/>
</dbReference>
<dbReference type="Pfam" id="PF00704">
    <property type="entry name" value="Glyco_hydro_18"/>
    <property type="match status" value="1"/>
</dbReference>
<dbReference type="AlphaFoldDB" id="T1WH10"/>
<keyword evidence="5 11" id="KW-0378">Hydrolase</keyword>
<evidence type="ECO:0000256" key="5">
    <source>
        <dbReference type="ARBA" id="ARBA00022801"/>
    </source>
</evidence>
<dbReference type="GO" id="GO:0000272">
    <property type="term" value="P:polysaccharide catabolic process"/>
    <property type="evidence" value="ECO:0007669"/>
    <property type="project" value="UniProtKB-KW"/>
</dbReference>
<evidence type="ECO:0000256" key="7">
    <source>
        <dbReference type="ARBA" id="ARBA00023026"/>
    </source>
</evidence>
<comment type="subcellular location">
    <subcellularLocation>
        <location evidence="2">Secreted</location>
    </subcellularLocation>
</comment>
<evidence type="ECO:0000256" key="9">
    <source>
        <dbReference type="ARBA" id="ARBA00023295"/>
    </source>
</evidence>
<dbReference type="Gene3D" id="3.20.20.80">
    <property type="entry name" value="Glycosidases"/>
    <property type="match status" value="1"/>
</dbReference>
<dbReference type="InterPro" id="IPR053214">
    <property type="entry name" value="LysM12-like"/>
</dbReference>
<feature type="non-terminal residue" evidence="15">
    <location>
        <position position="173"/>
    </location>
</feature>
<dbReference type="GO" id="GO:0008843">
    <property type="term" value="F:endochitinase activity"/>
    <property type="evidence" value="ECO:0007669"/>
    <property type="project" value="UniProtKB-EC"/>
</dbReference>
<feature type="region of interest" description="Disordered" evidence="13">
    <location>
        <begin position="136"/>
        <end position="173"/>
    </location>
</feature>
<reference evidence="15" key="1">
    <citation type="submission" date="2013-05" db="EMBL/GenBank/DDBJ databases">
        <title>Rapid molecular detection of the endoparasitic fungus, Esteya vermicola, based on the specific primers and FTA-DNA extraction method.</title>
        <authorList>
            <person name="Wei K."/>
        </authorList>
    </citation>
    <scope>NUCLEOTIDE SEQUENCE</scope>
    <source>
        <strain evidence="15">CBS 115803</strain>
    </source>
</reference>
<keyword evidence="7" id="KW-0843">Virulence</keyword>
<feature type="non-terminal residue" evidence="15">
    <location>
        <position position="1"/>
    </location>
</feature>
<keyword evidence="10" id="KW-0624">Polysaccharide degradation</keyword>
<dbReference type="InterPro" id="IPR017853">
    <property type="entry name" value="GH"/>
</dbReference>
<evidence type="ECO:0000256" key="2">
    <source>
        <dbReference type="ARBA" id="ARBA00004613"/>
    </source>
</evidence>
<dbReference type="GO" id="GO:0008061">
    <property type="term" value="F:chitin binding"/>
    <property type="evidence" value="ECO:0007669"/>
    <property type="project" value="UniProtKB-KW"/>
</dbReference>
<keyword evidence="4" id="KW-0147">Chitin-binding</keyword>